<dbReference type="AlphaFoldDB" id="A0A3A8JT69"/>
<dbReference type="Proteomes" id="UP000268313">
    <property type="component" value="Unassembled WGS sequence"/>
</dbReference>
<dbReference type="SUPFAM" id="SSF140931">
    <property type="entry name" value="Fic-like"/>
    <property type="match status" value="1"/>
</dbReference>
<comment type="caution">
    <text evidence="3">The sequence shown here is derived from an EMBL/GenBank/DDBJ whole genome shotgun (WGS) entry which is preliminary data.</text>
</comment>
<evidence type="ECO:0000313" key="4">
    <source>
        <dbReference type="Proteomes" id="UP000268313"/>
    </source>
</evidence>
<proteinExistence type="predicted"/>
<dbReference type="OrthoDB" id="5523488at2"/>
<organism evidence="3 4">
    <name type="scientific">Corallococcus carmarthensis</name>
    <dbReference type="NCBI Taxonomy" id="2316728"/>
    <lineage>
        <taxon>Bacteria</taxon>
        <taxon>Pseudomonadati</taxon>
        <taxon>Myxococcota</taxon>
        <taxon>Myxococcia</taxon>
        <taxon>Myxococcales</taxon>
        <taxon>Cystobacterineae</taxon>
        <taxon>Myxococcaceae</taxon>
        <taxon>Corallococcus</taxon>
    </lineage>
</organism>
<evidence type="ECO:0000259" key="2">
    <source>
        <dbReference type="PROSITE" id="PS51459"/>
    </source>
</evidence>
<feature type="domain" description="Fido" evidence="2">
    <location>
        <begin position="116"/>
        <end position="256"/>
    </location>
</feature>
<protein>
    <submittedName>
        <fullName evidence="3">Fic family protein</fullName>
    </submittedName>
</protein>
<evidence type="ECO:0000256" key="1">
    <source>
        <dbReference type="SAM" id="MobiDB-lite"/>
    </source>
</evidence>
<name>A0A3A8JT69_9BACT</name>
<dbReference type="Pfam" id="PF02661">
    <property type="entry name" value="Fic"/>
    <property type="match status" value="1"/>
</dbReference>
<feature type="region of interest" description="Disordered" evidence="1">
    <location>
        <begin position="23"/>
        <end position="44"/>
    </location>
</feature>
<dbReference type="Gene3D" id="1.10.3290.10">
    <property type="entry name" value="Fido-like domain"/>
    <property type="match status" value="1"/>
</dbReference>
<accession>A0A3A8JT69</accession>
<gene>
    <name evidence="3" type="ORF">D7X32_27750</name>
</gene>
<keyword evidence="4" id="KW-1185">Reference proteome</keyword>
<dbReference type="InterPro" id="IPR036597">
    <property type="entry name" value="Fido-like_dom_sf"/>
</dbReference>
<dbReference type="PROSITE" id="PS51459">
    <property type="entry name" value="FIDO"/>
    <property type="match status" value="1"/>
</dbReference>
<reference evidence="4" key="1">
    <citation type="submission" date="2018-09" db="EMBL/GenBank/DDBJ databases">
        <authorList>
            <person name="Livingstone P.G."/>
            <person name="Whitworth D.E."/>
        </authorList>
    </citation>
    <scope>NUCLEOTIDE SEQUENCE [LARGE SCALE GENOMIC DNA]</scope>
    <source>
        <strain evidence="4">CA043D</strain>
    </source>
</reference>
<sequence>MTHMRAPEPGVFVTRTRPCWASDPSFRPGPRVKVPSSTEQLAPHREATRTLDWALPTLRADLKAAARQPFRETGAQEDFLHRHDAAAHESQGQERTGRFERALARVRQLADAGEPLTFPRMVEVQSELLGGPTGFRTGDAFAWGGAHRYAHAPGLEAAFRDKVESDAREDRHPVAHATRLYLDLCFFHPFPDGNARAARLWLEYMLRRGRLPTPPLAPVVLWPKHPGDAVNYTRLARLLARSIAGPDAPCRNEVSS</sequence>
<evidence type="ECO:0000313" key="3">
    <source>
        <dbReference type="EMBL" id="RKG99012.1"/>
    </source>
</evidence>
<dbReference type="InterPro" id="IPR003812">
    <property type="entry name" value="Fido"/>
</dbReference>
<dbReference type="EMBL" id="RAWE01000124">
    <property type="protein sequence ID" value="RKG99012.1"/>
    <property type="molecule type" value="Genomic_DNA"/>
</dbReference>